<keyword evidence="14" id="KW-0282">Flagellum</keyword>
<dbReference type="OrthoDB" id="9807026at2"/>
<dbReference type="GO" id="GO:0071973">
    <property type="term" value="P:bacterial-type flagellum-dependent cell motility"/>
    <property type="evidence" value="ECO:0007669"/>
    <property type="project" value="InterPro"/>
</dbReference>
<dbReference type="GO" id="GO:0009431">
    <property type="term" value="C:bacterial-type flagellum basal body, MS ring"/>
    <property type="evidence" value="ECO:0007669"/>
    <property type="project" value="InterPro"/>
</dbReference>
<evidence type="ECO:0000256" key="4">
    <source>
        <dbReference type="ARBA" id="ARBA00022475"/>
    </source>
</evidence>
<name>A0A3S9B1R1_9HYPH</name>
<evidence type="ECO:0000256" key="11">
    <source>
        <dbReference type="SAM" id="Phobius"/>
    </source>
</evidence>
<keyword evidence="14" id="KW-0966">Cell projection</keyword>
<dbReference type="GO" id="GO:0003774">
    <property type="term" value="F:cytoskeletal motor activity"/>
    <property type="evidence" value="ECO:0007669"/>
    <property type="project" value="InterPro"/>
</dbReference>
<dbReference type="Gene3D" id="3.30.300.30">
    <property type="match status" value="1"/>
</dbReference>
<evidence type="ECO:0000259" key="13">
    <source>
        <dbReference type="Pfam" id="PF08345"/>
    </source>
</evidence>
<feature type="compositionally biased region" description="Basic and acidic residues" evidence="10">
    <location>
        <begin position="276"/>
        <end position="302"/>
    </location>
</feature>
<organism evidence="14 15">
    <name type="scientific">Georhizobium profundi</name>
    <dbReference type="NCBI Taxonomy" id="2341112"/>
    <lineage>
        <taxon>Bacteria</taxon>
        <taxon>Pseudomonadati</taxon>
        <taxon>Pseudomonadota</taxon>
        <taxon>Alphaproteobacteria</taxon>
        <taxon>Hyphomicrobiales</taxon>
        <taxon>Rhizobiaceae</taxon>
        <taxon>Georhizobium</taxon>
    </lineage>
</organism>
<protein>
    <recommendedName>
        <fullName evidence="9">Flagellar M-ring protein</fullName>
    </recommendedName>
</protein>
<dbReference type="Pfam" id="PF01514">
    <property type="entry name" value="YscJ_FliF"/>
    <property type="match status" value="1"/>
</dbReference>
<dbReference type="GO" id="GO:0005886">
    <property type="term" value="C:plasma membrane"/>
    <property type="evidence" value="ECO:0007669"/>
    <property type="project" value="UniProtKB-SubCell"/>
</dbReference>
<dbReference type="InterPro" id="IPR045851">
    <property type="entry name" value="AMP-bd_C_sf"/>
</dbReference>
<dbReference type="InterPro" id="IPR013556">
    <property type="entry name" value="Flag_M-ring_C"/>
</dbReference>
<proteinExistence type="inferred from homology"/>
<reference evidence="14 15" key="1">
    <citation type="submission" date="2018-09" db="EMBL/GenBank/DDBJ databases">
        <title>Marinorhizobium profundi gen. nov., sp. nov., isolated from a deep-sea sediment sample from the New Britain Trench and proposal of Marinorhizobiaceae fam. nov. in the order Rhizobiales of the class Alphaproteobacteria.</title>
        <authorList>
            <person name="Cao J."/>
        </authorList>
    </citation>
    <scope>NUCLEOTIDE SEQUENCE [LARGE SCALE GENOMIC DNA]</scope>
    <source>
        <strain evidence="14 15">WS11</strain>
    </source>
</reference>
<dbReference type="RefSeq" id="WP_126008507.1">
    <property type="nucleotide sequence ID" value="NZ_CP032509.1"/>
</dbReference>
<dbReference type="Pfam" id="PF08345">
    <property type="entry name" value="YscJ_FliF_C"/>
    <property type="match status" value="1"/>
</dbReference>
<dbReference type="InterPro" id="IPR043427">
    <property type="entry name" value="YscJ/FliF"/>
</dbReference>
<dbReference type="PANTHER" id="PTHR30046">
    <property type="entry name" value="FLAGELLAR M-RING PROTEIN"/>
    <property type="match status" value="1"/>
</dbReference>
<evidence type="ECO:0000313" key="14">
    <source>
        <dbReference type="EMBL" id="AZN70842.1"/>
    </source>
</evidence>
<keyword evidence="6 11" id="KW-1133">Transmembrane helix</keyword>
<evidence type="ECO:0000256" key="3">
    <source>
        <dbReference type="ARBA" id="ARBA00007971"/>
    </source>
</evidence>
<keyword evidence="8 9" id="KW-0975">Bacterial flagellum</keyword>
<dbReference type="PANTHER" id="PTHR30046:SF0">
    <property type="entry name" value="FLAGELLAR M-RING PROTEIN"/>
    <property type="match status" value="1"/>
</dbReference>
<dbReference type="InterPro" id="IPR000067">
    <property type="entry name" value="FlgMring_FliF"/>
</dbReference>
<dbReference type="PRINTS" id="PR01009">
    <property type="entry name" value="FLGMRINGFLIF"/>
</dbReference>
<evidence type="ECO:0000313" key="15">
    <source>
        <dbReference type="Proteomes" id="UP000268192"/>
    </source>
</evidence>
<keyword evidence="14" id="KW-0969">Cilium</keyword>
<dbReference type="PIRSF" id="PIRSF004862">
    <property type="entry name" value="FliF"/>
    <property type="match status" value="1"/>
</dbReference>
<dbReference type="InterPro" id="IPR006182">
    <property type="entry name" value="FliF_N_dom"/>
</dbReference>
<evidence type="ECO:0000256" key="2">
    <source>
        <dbReference type="ARBA" id="ARBA00004651"/>
    </source>
</evidence>
<keyword evidence="5 11" id="KW-0812">Transmembrane</keyword>
<evidence type="ECO:0000256" key="6">
    <source>
        <dbReference type="ARBA" id="ARBA00022989"/>
    </source>
</evidence>
<feature type="transmembrane region" description="Helical" evidence="11">
    <location>
        <begin position="440"/>
        <end position="458"/>
    </location>
</feature>
<evidence type="ECO:0000256" key="5">
    <source>
        <dbReference type="ARBA" id="ARBA00022692"/>
    </source>
</evidence>
<feature type="domain" description="Flagellar M-ring N-terminal" evidence="12">
    <location>
        <begin position="44"/>
        <end position="217"/>
    </location>
</feature>
<evidence type="ECO:0000256" key="10">
    <source>
        <dbReference type="SAM" id="MobiDB-lite"/>
    </source>
</evidence>
<sequence>MNLLSQLAPLSKRFMALGQMRIMAMLGGTALAIAMIVAAGLYLNKPTMETVYVGLEPEDLSRVSMALSEANMDFAVGTDGSTLLVPVGQVGSVRAFLAERGLPDSANGGYELFDNVGSLGLTSFMQEVTRVRALEGEIARTIQSISGISAARVHIVMPDRGNFRRGEQEPSASVMIRTSGTNGQRAAESVRHLVAASVPGLGIDNVTVLDSTGQLLASGDDMTNSALNRSMSLVQLVEREIETSIEKALAPFLGVDNFRASVRANLNTDSQQIRETTFDPESRVERSVRVTREEERSNRAEGDTPATVEQNLPQAAPEGTGGGPSSNESLDRREEQTNFEINSKTIETVKNSYTIEQLSIAVVVNRGRIAAMIGENATQEQIDAYLADMENIVRSAAGFSQNRGDVVSLNAMAFLENQLLEEAAVEGSILENLSRHAGSMINALAFIVVALLVVWFGLRPLARSVGTSVAPAQEADAALGDFSPSMGTGAMPMEGFGADFGFDPETDLLGSEESSGYNRRMKEGPEKRLARMVELNEERAAKILRKWAIEKAA</sequence>
<keyword evidence="4" id="KW-1003">Cell membrane</keyword>
<comment type="function">
    <text evidence="9">The M ring may be actively involved in energy transduction.</text>
</comment>
<keyword evidence="15" id="KW-1185">Reference proteome</keyword>
<evidence type="ECO:0000256" key="1">
    <source>
        <dbReference type="ARBA" id="ARBA00004117"/>
    </source>
</evidence>
<feature type="domain" description="Flagellar M-ring C-terminal" evidence="13">
    <location>
        <begin position="249"/>
        <end position="414"/>
    </location>
</feature>
<evidence type="ECO:0000256" key="8">
    <source>
        <dbReference type="ARBA" id="ARBA00023143"/>
    </source>
</evidence>
<feature type="region of interest" description="Disordered" evidence="10">
    <location>
        <begin position="276"/>
        <end position="334"/>
    </location>
</feature>
<keyword evidence="7 11" id="KW-0472">Membrane</keyword>
<accession>A0A3S9B1R1</accession>
<dbReference type="KEGG" id="abaw:D5400_05735"/>
<evidence type="ECO:0000256" key="9">
    <source>
        <dbReference type="PIRNR" id="PIRNR004862"/>
    </source>
</evidence>
<evidence type="ECO:0000259" key="12">
    <source>
        <dbReference type="Pfam" id="PF01514"/>
    </source>
</evidence>
<gene>
    <name evidence="14" type="primary">fliF</name>
    <name evidence="14" type="ORF">D5400_05735</name>
</gene>
<dbReference type="AlphaFoldDB" id="A0A3S9B1R1"/>
<dbReference type="NCBIfam" id="TIGR00206">
    <property type="entry name" value="fliF"/>
    <property type="match status" value="1"/>
</dbReference>
<dbReference type="Proteomes" id="UP000268192">
    <property type="component" value="Chromosome"/>
</dbReference>
<evidence type="ECO:0000256" key="7">
    <source>
        <dbReference type="ARBA" id="ARBA00023136"/>
    </source>
</evidence>
<feature type="transmembrane region" description="Helical" evidence="11">
    <location>
        <begin position="21"/>
        <end position="43"/>
    </location>
</feature>
<comment type="similarity">
    <text evidence="3 9">Belongs to the FliF family.</text>
</comment>
<dbReference type="EMBL" id="CP032509">
    <property type="protein sequence ID" value="AZN70842.1"/>
    <property type="molecule type" value="Genomic_DNA"/>
</dbReference>
<comment type="subcellular location">
    <subcellularLocation>
        <location evidence="1 9">Bacterial flagellum basal body</location>
    </subcellularLocation>
    <subcellularLocation>
        <location evidence="2">Cell membrane</location>
        <topology evidence="2">Multi-pass membrane protein</topology>
    </subcellularLocation>
</comment>